<organism evidence="1 2">
    <name type="scientific">Oryza meyeriana var. granulata</name>
    <dbReference type="NCBI Taxonomy" id="110450"/>
    <lineage>
        <taxon>Eukaryota</taxon>
        <taxon>Viridiplantae</taxon>
        <taxon>Streptophyta</taxon>
        <taxon>Embryophyta</taxon>
        <taxon>Tracheophyta</taxon>
        <taxon>Spermatophyta</taxon>
        <taxon>Magnoliopsida</taxon>
        <taxon>Liliopsida</taxon>
        <taxon>Poales</taxon>
        <taxon>Poaceae</taxon>
        <taxon>BOP clade</taxon>
        <taxon>Oryzoideae</taxon>
        <taxon>Oryzeae</taxon>
        <taxon>Oryzinae</taxon>
        <taxon>Oryza</taxon>
        <taxon>Oryza meyeriana</taxon>
    </lineage>
</organism>
<proteinExistence type="predicted"/>
<sequence>MPATTKLRALGWEGACIIALPPPTCVPMLPSSSLADLSPVQAPTDTNGIAVLPGLGRHSQASFPAPPDHTAHHLDLAARCRCPPYASPHTIASSAGL</sequence>
<reference evidence="1 2" key="1">
    <citation type="submission" date="2019-11" db="EMBL/GenBank/DDBJ databases">
        <title>Whole genome sequence of Oryza granulata.</title>
        <authorList>
            <person name="Li W."/>
        </authorList>
    </citation>
    <scope>NUCLEOTIDE SEQUENCE [LARGE SCALE GENOMIC DNA]</scope>
    <source>
        <strain evidence="2">cv. Menghai</strain>
        <tissue evidence="1">Leaf</tissue>
    </source>
</reference>
<evidence type="ECO:0000313" key="2">
    <source>
        <dbReference type="Proteomes" id="UP000479710"/>
    </source>
</evidence>
<comment type="caution">
    <text evidence="1">The sequence shown here is derived from an EMBL/GenBank/DDBJ whole genome shotgun (WGS) entry which is preliminary data.</text>
</comment>
<dbReference type="AlphaFoldDB" id="A0A6G1BZH1"/>
<keyword evidence="2" id="KW-1185">Reference proteome</keyword>
<dbReference type="Proteomes" id="UP000479710">
    <property type="component" value="Unassembled WGS sequence"/>
</dbReference>
<dbReference type="EMBL" id="SPHZ02000011">
    <property type="protein sequence ID" value="KAF0893044.1"/>
    <property type="molecule type" value="Genomic_DNA"/>
</dbReference>
<gene>
    <name evidence="1" type="ORF">E2562_021307</name>
</gene>
<protein>
    <submittedName>
        <fullName evidence="1">Uncharacterized protein</fullName>
    </submittedName>
</protein>
<evidence type="ECO:0000313" key="1">
    <source>
        <dbReference type="EMBL" id="KAF0893044.1"/>
    </source>
</evidence>
<accession>A0A6G1BZH1</accession>
<name>A0A6G1BZH1_9ORYZ</name>